<dbReference type="EMBL" id="JAOANI010000028">
    <property type="protein sequence ID" value="MCT7360570.1"/>
    <property type="molecule type" value="Genomic_DNA"/>
</dbReference>
<dbReference type="Pfam" id="PF13511">
    <property type="entry name" value="DUF4124"/>
    <property type="match status" value="1"/>
</dbReference>
<comment type="caution">
    <text evidence="4">The sequence shown here is derived from an EMBL/GenBank/DDBJ whole genome shotgun (WGS) entry which is preliminary data.</text>
</comment>
<feature type="compositionally biased region" description="Basic and acidic residues" evidence="1">
    <location>
        <begin position="62"/>
        <end position="76"/>
    </location>
</feature>
<evidence type="ECO:0000256" key="2">
    <source>
        <dbReference type="SAM" id="SignalP"/>
    </source>
</evidence>
<gene>
    <name evidence="4" type="ORF">NYR02_16230</name>
</gene>
<dbReference type="Proteomes" id="UP001147830">
    <property type="component" value="Unassembled WGS sequence"/>
</dbReference>
<feature type="signal peptide" evidence="2">
    <location>
        <begin position="1"/>
        <end position="21"/>
    </location>
</feature>
<reference evidence="4" key="2">
    <citation type="submission" date="2022-08" db="EMBL/GenBank/DDBJ databases">
        <authorList>
            <person name="Dong C."/>
        </authorList>
    </citation>
    <scope>NUCLEOTIDE SEQUENCE</scope>
    <source>
        <strain evidence="4">59MF3M-4</strain>
    </source>
</reference>
<feature type="compositionally biased region" description="Basic and acidic residues" evidence="1">
    <location>
        <begin position="83"/>
        <end position="92"/>
    </location>
</feature>
<organism evidence="4 5">
    <name type="scientific">Thalassolituus pacificus</name>
    <dbReference type="NCBI Taxonomy" id="2975440"/>
    <lineage>
        <taxon>Bacteria</taxon>
        <taxon>Pseudomonadati</taxon>
        <taxon>Pseudomonadota</taxon>
        <taxon>Gammaproteobacteria</taxon>
        <taxon>Oceanospirillales</taxon>
        <taxon>Oceanospirillaceae</taxon>
        <taxon>Thalassolituus</taxon>
    </lineage>
</organism>
<dbReference type="RefSeq" id="WP_260977401.1">
    <property type="nucleotide sequence ID" value="NZ_JAOANI010000028.1"/>
</dbReference>
<dbReference type="AlphaFoldDB" id="A0A9X2WHQ6"/>
<proteinExistence type="predicted"/>
<protein>
    <submittedName>
        <fullName evidence="4">DUF4124 domain-containing protein</fullName>
    </submittedName>
</protein>
<dbReference type="InterPro" id="IPR025392">
    <property type="entry name" value="DUF4124"/>
</dbReference>
<feature type="chain" id="PRO_5040792425" evidence="2">
    <location>
        <begin position="22"/>
        <end position="155"/>
    </location>
</feature>
<evidence type="ECO:0000256" key="1">
    <source>
        <dbReference type="SAM" id="MobiDB-lite"/>
    </source>
</evidence>
<feature type="region of interest" description="Disordered" evidence="1">
    <location>
        <begin position="62"/>
        <end position="94"/>
    </location>
</feature>
<reference evidence="4" key="1">
    <citation type="journal article" date="2022" name="Front. Microbiol.">
        <title>Genome-based taxonomic rearrangement of Oceanobacter-related bacteria including the description of Thalassolituus hydrocarbonoclasticus sp. nov. and Thalassolituus pacificus sp. nov. and emended description of the genus Thalassolituus.</title>
        <authorList>
            <person name="Dong C."/>
            <person name="Wei L."/>
            <person name="Wang J."/>
            <person name="Lai Q."/>
            <person name="Huang Z."/>
            <person name="Shao Z."/>
        </authorList>
    </citation>
    <scope>NUCLEOTIDE SEQUENCE</scope>
    <source>
        <strain evidence="4">59MF3M-4</strain>
    </source>
</reference>
<evidence type="ECO:0000313" key="5">
    <source>
        <dbReference type="Proteomes" id="UP001147830"/>
    </source>
</evidence>
<keyword evidence="5" id="KW-1185">Reference proteome</keyword>
<keyword evidence="2" id="KW-0732">Signal</keyword>
<accession>A0A9X2WHQ6</accession>
<name>A0A9X2WHQ6_9GAMM</name>
<evidence type="ECO:0000313" key="4">
    <source>
        <dbReference type="EMBL" id="MCT7360570.1"/>
    </source>
</evidence>
<feature type="domain" description="DUF4124" evidence="3">
    <location>
        <begin position="12"/>
        <end position="79"/>
    </location>
</feature>
<evidence type="ECO:0000259" key="3">
    <source>
        <dbReference type="Pfam" id="PF13511"/>
    </source>
</evidence>
<sequence length="155" mass="17613">MRFFTVFFALLLAGASLTVQADKMYRWVDENGQTHFSNLPPANNANNTEEYKVRVSKPADKVDGYKISTDNEKETATEASESNEPRVSKAEAEAACAKARKHKEVVSTNYSTRFKQEDGEYRPLSDDQRAQQIKLADEQIAKYCNMTFSNKTRNQ</sequence>